<comment type="pathway">
    <text evidence="4">Quinol/quinone metabolism; 1,4-dihydroxy-2-naphthoate biosynthesis; 1,4-dihydroxy-2-naphthoate from chorismate: step 4/7.</text>
</comment>
<evidence type="ECO:0000313" key="9">
    <source>
        <dbReference type="Proteomes" id="UP000000390"/>
    </source>
</evidence>
<dbReference type="PANTHER" id="PTHR48073">
    <property type="entry name" value="O-SUCCINYLBENZOATE SYNTHASE-RELATED"/>
    <property type="match status" value="1"/>
</dbReference>
<feature type="binding site" evidence="4">
    <location>
        <position position="195"/>
    </location>
    <ligand>
        <name>Mg(2+)</name>
        <dbReference type="ChEBI" id="CHEBI:18420"/>
    </ligand>
</feature>
<dbReference type="eggNOG" id="arCOG01168">
    <property type="taxonomic scope" value="Archaea"/>
</dbReference>
<gene>
    <name evidence="4" type="primary">menC</name>
    <name evidence="7" type="ordered locus">HacjB3_08330</name>
    <name evidence="8" type="ORF">C497_14377</name>
</gene>
<dbReference type="CDD" id="cd03320">
    <property type="entry name" value="OSBS"/>
    <property type="match status" value="1"/>
</dbReference>
<dbReference type="PATRIC" id="fig|795797.18.peg.1657"/>
<dbReference type="OrthoDB" id="214520at2157"/>
<dbReference type="AlphaFoldDB" id="D8J2U2"/>
<dbReference type="Proteomes" id="UP000011645">
    <property type="component" value="Unassembled WGS sequence"/>
</dbReference>
<evidence type="ECO:0000256" key="4">
    <source>
        <dbReference type="HAMAP-Rule" id="MF_00470"/>
    </source>
</evidence>
<dbReference type="GeneID" id="9419466"/>
<dbReference type="InterPro" id="IPR029065">
    <property type="entry name" value="Enolase_C-like"/>
</dbReference>
<dbReference type="GO" id="GO:0009063">
    <property type="term" value="P:amino acid catabolic process"/>
    <property type="evidence" value="ECO:0007669"/>
    <property type="project" value="InterPro"/>
</dbReference>
<organism evidence="7 9">
    <name type="scientific">Halalkalicoccus jeotgali (strain DSM 18796 / CECT 7217 / JCM 14584 / KCTC 4019 / B3)</name>
    <dbReference type="NCBI Taxonomy" id="795797"/>
    <lineage>
        <taxon>Archaea</taxon>
        <taxon>Methanobacteriati</taxon>
        <taxon>Methanobacteriota</taxon>
        <taxon>Stenosarchaea group</taxon>
        <taxon>Halobacteria</taxon>
        <taxon>Halobacteriales</taxon>
        <taxon>Halococcaceae</taxon>
        <taxon>Halalkalicoccus</taxon>
    </lineage>
</organism>
<keyword evidence="1 4" id="KW-0479">Metal-binding</keyword>
<dbReference type="InterPro" id="IPR029017">
    <property type="entry name" value="Enolase-like_N"/>
</dbReference>
<dbReference type="SFLD" id="SFLDF00009">
    <property type="entry name" value="o-succinylbenzoate_synthase"/>
    <property type="match status" value="1"/>
</dbReference>
<dbReference type="STRING" id="795797.HacjB3_08330"/>
<keyword evidence="3 4" id="KW-0456">Lyase</keyword>
<feature type="compositionally biased region" description="Gly residues" evidence="5">
    <location>
        <begin position="324"/>
        <end position="339"/>
    </location>
</feature>
<dbReference type="SFLD" id="SFLDG00180">
    <property type="entry name" value="muconate_cycloisomerase"/>
    <property type="match status" value="1"/>
</dbReference>
<protein>
    <recommendedName>
        <fullName evidence="4">o-succinylbenzoate synthase</fullName>
        <shortName evidence="4">OSB synthase</shortName>
        <shortName evidence="4">OSBS</shortName>
        <ecNumber evidence="4">4.2.1.113</ecNumber>
    </recommendedName>
    <alternativeName>
        <fullName evidence="4">4-(2'-carboxyphenyl)-4-oxybutyric acid synthase</fullName>
    </alternativeName>
    <alternativeName>
        <fullName evidence="4">o-succinylbenzoic acid synthase</fullName>
    </alternativeName>
</protein>
<evidence type="ECO:0000256" key="1">
    <source>
        <dbReference type="ARBA" id="ARBA00022723"/>
    </source>
</evidence>
<comment type="pathway">
    <text evidence="4">Quinol/quinone metabolism; menaquinone biosynthesis.</text>
</comment>
<dbReference type="SUPFAM" id="SSF54826">
    <property type="entry name" value="Enolase N-terminal domain-like"/>
    <property type="match status" value="1"/>
</dbReference>
<keyword evidence="2 4" id="KW-0460">Magnesium</keyword>
<keyword evidence="10" id="KW-1185">Reference proteome</keyword>
<dbReference type="InterPro" id="IPR036849">
    <property type="entry name" value="Enolase-like_C_sf"/>
</dbReference>
<evidence type="ECO:0000313" key="7">
    <source>
        <dbReference type="EMBL" id="ADJ15049.1"/>
    </source>
</evidence>
<feature type="region of interest" description="Disordered" evidence="5">
    <location>
        <begin position="316"/>
        <end position="339"/>
    </location>
</feature>
<dbReference type="InterPro" id="IPR018110">
    <property type="entry name" value="Mandel_Rmase/mucon_lact_enz_CS"/>
</dbReference>
<dbReference type="PROSITE" id="PS00909">
    <property type="entry name" value="MR_MLE_2"/>
    <property type="match status" value="1"/>
</dbReference>
<comment type="catalytic activity">
    <reaction evidence="4">
        <text>(1R,6R)-6-hydroxy-2-succinyl-cyclohexa-2,4-diene-1-carboxylate = 2-succinylbenzoate + H2O</text>
        <dbReference type="Rhea" id="RHEA:10196"/>
        <dbReference type="ChEBI" id="CHEBI:15377"/>
        <dbReference type="ChEBI" id="CHEBI:18325"/>
        <dbReference type="ChEBI" id="CHEBI:58689"/>
        <dbReference type="EC" id="4.2.1.113"/>
    </reaction>
</comment>
<dbReference type="EMBL" id="AOHV01000038">
    <property type="protein sequence ID" value="ELY34933.1"/>
    <property type="molecule type" value="Genomic_DNA"/>
</dbReference>
<dbReference type="EC" id="4.2.1.113" evidence="4"/>
<comment type="function">
    <text evidence="4">Converts 2-succinyl-6-hydroxy-2,4-cyclohexadiene-1-carboxylate (SHCHC) to 2-succinylbenzoate (OSB).</text>
</comment>
<dbReference type="GO" id="GO:0043748">
    <property type="term" value="F:O-succinylbenzoate synthase activity"/>
    <property type="evidence" value="ECO:0007669"/>
    <property type="project" value="UniProtKB-EC"/>
</dbReference>
<feature type="active site" description="Proton acceptor" evidence="4">
    <location>
        <position position="242"/>
    </location>
</feature>
<evidence type="ECO:0000313" key="10">
    <source>
        <dbReference type="Proteomes" id="UP000011645"/>
    </source>
</evidence>
<keyword evidence="4" id="KW-0474">Menaquinone biosynthesis</keyword>
<dbReference type="SMART" id="SM00922">
    <property type="entry name" value="MR_MLE"/>
    <property type="match status" value="1"/>
</dbReference>
<dbReference type="InterPro" id="IPR013342">
    <property type="entry name" value="Mandelate_racemase_C"/>
</dbReference>
<dbReference type="SUPFAM" id="SSF51604">
    <property type="entry name" value="Enolase C-terminal domain-like"/>
    <property type="match status" value="1"/>
</dbReference>
<dbReference type="HOGENOM" id="CLU_030273_4_2_2"/>
<dbReference type="RefSeq" id="WP_008417538.1">
    <property type="nucleotide sequence ID" value="NC_014297.1"/>
</dbReference>
<dbReference type="InterPro" id="IPR010196">
    <property type="entry name" value="OSB_synthase_MenC1"/>
</dbReference>
<dbReference type="UniPathway" id="UPA00079"/>
<feature type="domain" description="Mandelate racemase/muconate lactonizing enzyme C-terminal" evidence="6">
    <location>
        <begin position="119"/>
        <end position="216"/>
    </location>
</feature>
<evidence type="ECO:0000256" key="2">
    <source>
        <dbReference type="ARBA" id="ARBA00022842"/>
    </source>
</evidence>
<dbReference type="GO" id="GO:0009234">
    <property type="term" value="P:menaquinone biosynthetic process"/>
    <property type="evidence" value="ECO:0007669"/>
    <property type="project" value="UniProtKB-UniRule"/>
</dbReference>
<evidence type="ECO:0000259" key="6">
    <source>
        <dbReference type="SMART" id="SM00922"/>
    </source>
</evidence>
<dbReference type="PANTHER" id="PTHR48073:SF2">
    <property type="entry name" value="O-SUCCINYLBENZOATE SYNTHASE"/>
    <property type="match status" value="1"/>
</dbReference>
<dbReference type="KEGG" id="hje:HacjB3_08330"/>
<evidence type="ECO:0000256" key="5">
    <source>
        <dbReference type="SAM" id="MobiDB-lite"/>
    </source>
</evidence>
<reference evidence="7 9" key="1">
    <citation type="journal article" date="2010" name="J. Bacteriol.">
        <title>Complete genome sequence of Halalkalicoccus jeotgali B3(T), an extremely halophilic archaeon.</title>
        <authorList>
            <person name="Roh S.W."/>
            <person name="Nam Y.D."/>
            <person name="Nam S.H."/>
            <person name="Choi S.H."/>
            <person name="Park H.S."/>
            <person name="Bae J.W."/>
        </authorList>
    </citation>
    <scope>NUCLEOTIDE SEQUENCE [LARGE SCALE GENOMIC DNA]</scope>
    <source>
        <strain evidence="7">B3</strain>
        <strain evidence="9">DSM 18796 / CECT 7217 / JCM 14584 / KCTC 4019 / B3</strain>
    </source>
</reference>
<feature type="binding site" evidence="4">
    <location>
        <position position="169"/>
    </location>
    <ligand>
        <name>Mg(2+)</name>
        <dbReference type="ChEBI" id="CHEBI:18420"/>
    </ligand>
</feature>
<dbReference type="EMBL" id="CP002062">
    <property type="protein sequence ID" value="ADJ15049.1"/>
    <property type="molecule type" value="Genomic_DNA"/>
</dbReference>
<dbReference type="UniPathway" id="UPA01057">
    <property type="reaction ID" value="UER00165"/>
</dbReference>
<accession>D8J2U2</accession>
<dbReference type="Gene3D" id="3.20.20.120">
    <property type="entry name" value="Enolase-like C-terminal domain"/>
    <property type="match status" value="1"/>
</dbReference>
<dbReference type="HAMAP" id="MF_00470">
    <property type="entry name" value="MenC_1"/>
    <property type="match status" value="1"/>
</dbReference>
<sequence>MNCEEFSLPLKTPLSTAGGDIRERRGFAVRIGGGVGEATPLPGWTESVEECREALSGIEDPDAALATLDDRPAARHAVSLALADGAARERAVPLSRHLGGDEDLTGTVAVNATVGDGSPEGSAAAAREAVESGFRTVKCKVGARSVESDLKRIRAVREAVGPGPAIRVDANGGWSREEAEHALDGLAEFDIALVEQPLSADDIAGHRELPRRIPLALDESLAGHTPDEIEGVADVADVFVLKPMALGGVDRVVEVGSRLRAEGVGVVVTTTIDAVIARTGAIHAAAALGIERACGLATADLLAADLAPDPAPVRAGTVAVPRGPGLGTDGPWTGGGADA</sequence>
<evidence type="ECO:0000313" key="8">
    <source>
        <dbReference type="EMBL" id="ELY34933.1"/>
    </source>
</evidence>
<dbReference type="Gene3D" id="3.30.390.10">
    <property type="entry name" value="Enolase-like, N-terminal domain"/>
    <property type="match status" value="1"/>
</dbReference>
<evidence type="ECO:0000256" key="3">
    <source>
        <dbReference type="ARBA" id="ARBA00023239"/>
    </source>
</evidence>
<dbReference type="SFLD" id="SFLDS00001">
    <property type="entry name" value="Enolase"/>
    <property type="match status" value="1"/>
</dbReference>
<feature type="binding site" evidence="4">
    <location>
        <position position="218"/>
    </location>
    <ligand>
        <name>Mg(2+)</name>
        <dbReference type="ChEBI" id="CHEBI:18420"/>
    </ligand>
</feature>
<proteinExistence type="inferred from homology"/>
<dbReference type="GO" id="GO:0000287">
    <property type="term" value="F:magnesium ion binding"/>
    <property type="evidence" value="ECO:0007669"/>
    <property type="project" value="UniProtKB-UniRule"/>
</dbReference>
<dbReference type="Pfam" id="PF13378">
    <property type="entry name" value="MR_MLE_C"/>
    <property type="match status" value="1"/>
</dbReference>
<dbReference type="Proteomes" id="UP000000390">
    <property type="component" value="Chromosome"/>
</dbReference>
<feature type="active site" description="Proton donor" evidence="4">
    <location>
        <position position="140"/>
    </location>
</feature>
<reference evidence="8 10" key="2">
    <citation type="journal article" date="2014" name="PLoS Genet.">
        <title>Phylogenetically driven sequencing of extremely halophilic archaea reveals strategies for static and dynamic osmo-response.</title>
        <authorList>
            <person name="Becker E.A."/>
            <person name="Seitzer P.M."/>
            <person name="Tritt A."/>
            <person name="Larsen D."/>
            <person name="Krusor M."/>
            <person name="Yao A.I."/>
            <person name="Wu D."/>
            <person name="Madern D."/>
            <person name="Eisen J.A."/>
            <person name="Darling A.E."/>
            <person name="Facciotti M.T."/>
        </authorList>
    </citation>
    <scope>NUCLEOTIDE SEQUENCE [LARGE SCALE GENOMIC DNA]</scope>
    <source>
        <strain evidence="8">B3</strain>
        <strain evidence="10">DSM 18796 / CECT 7217 / JCM 14584 / KCTC 4019 / B3</strain>
    </source>
</reference>
<name>D8J2U2_HALJB</name>
<comment type="similarity">
    <text evidence="4">Belongs to the mandelate racemase/muconate lactonizing enzyme family. MenC type 1 subfamily.</text>
</comment>
<comment type="cofactor">
    <cofactor evidence="4">
        <name>a divalent metal cation</name>
        <dbReference type="ChEBI" id="CHEBI:60240"/>
    </cofactor>
</comment>